<accession>A0A2I1M1D2</accession>
<comment type="caution">
    <text evidence="2">The sequence shown here is derived from an EMBL/GenBank/DDBJ whole genome shotgun (WGS) entry which is preliminary data.</text>
</comment>
<sequence length="194" mass="22590">MDTLERFHAYTMVRDDPNGWDYLTPAERREVVHYIRTKDLTIPHISEFMHAQERDTAHALMDKALHPSTATCEHSEAKPSVGTPEPESEPEPTDDNVVVLGSVIASPEEVKTIQKTVRYSHDLVRAWCENHPGQWLMYFNLFDHQDTLDKFIYDRTRNPKRRYQSDKGSYAFRQVIDDNGDMRVAVCFTPHKDK</sequence>
<organism evidence="2 3">
    <name type="scientific">Alloscardovia omnicolens</name>
    <dbReference type="NCBI Taxonomy" id="419015"/>
    <lineage>
        <taxon>Bacteria</taxon>
        <taxon>Bacillati</taxon>
        <taxon>Actinomycetota</taxon>
        <taxon>Actinomycetes</taxon>
        <taxon>Bifidobacteriales</taxon>
        <taxon>Bifidobacteriaceae</taxon>
        <taxon>Alloscardovia</taxon>
    </lineage>
</organism>
<name>A0A2I1M1D2_9BIFI</name>
<dbReference type="RefSeq" id="WP_101541642.1">
    <property type="nucleotide sequence ID" value="NZ_PKGU01000009.1"/>
</dbReference>
<evidence type="ECO:0000313" key="3">
    <source>
        <dbReference type="Proteomes" id="UP000242263"/>
    </source>
</evidence>
<dbReference type="EMBL" id="PKGU01000009">
    <property type="protein sequence ID" value="PKZ13948.1"/>
    <property type="molecule type" value="Genomic_DNA"/>
</dbReference>
<dbReference type="Proteomes" id="UP000242263">
    <property type="component" value="Unassembled WGS sequence"/>
</dbReference>
<reference evidence="2 3" key="1">
    <citation type="submission" date="2017-12" db="EMBL/GenBank/DDBJ databases">
        <title>Phylogenetic diversity of female urinary microbiome.</title>
        <authorList>
            <person name="Thomas-White K."/>
            <person name="Wolfe A.J."/>
        </authorList>
    </citation>
    <scope>NUCLEOTIDE SEQUENCE [LARGE SCALE GENOMIC DNA]</scope>
    <source>
        <strain evidence="2 3">UMB0064</strain>
    </source>
</reference>
<evidence type="ECO:0000313" key="2">
    <source>
        <dbReference type="EMBL" id="PKZ13948.1"/>
    </source>
</evidence>
<feature type="region of interest" description="Disordered" evidence="1">
    <location>
        <begin position="68"/>
        <end position="95"/>
    </location>
</feature>
<protein>
    <submittedName>
        <fullName evidence="2">Uncharacterized protein</fullName>
    </submittedName>
</protein>
<dbReference type="AlphaFoldDB" id="A0A2I1M1D2"/>
<gene>
    <name evidence="2" type="ORF">CYJ32_07845</name>
</gene>
<evidence type="ECO:0000256" key="1">
    <source>
        <dbReference type="SAM" id="MobiDB-lite"/>
    </source>
</evidence>
<proteinExistence type="predicted"/>